<dbReference type="CDD" id="cd04098">
    <property type="entry name" value="eEF2_C_snRNP"/>
    <property type="match status" value="1"/>
</dbReference>
<dbReference type="InterPro" id="IPR041095">
    <property type="entry name" value="EFG_II"/>
</dbReference>
<dbReference type="NCBIfam" id="TIGR00231">
    <property type="entry name" value="small_GTP"/>
    <property type="match status" value="1"/>
</dbReference>
<dbReference type="InterPro" id="IPR014721">
    <property type="entry name" value="Ribsml_uS5_D2-typ_fold_subgr"/>
</dbReference>
<dbReference type="PROSITE" id="PS51722">
    <property type="entry name" value="G_TR_2"/>
    <property type="match status" value="1"/>
</dbReference>
<dbReference type="Gene3D" id="3.30.230.10">
    <property type="match status" value="1"/>
</dbReference>
<evidence type="ECO:0000256" key="9">
    <source>
        <dbReference type="ARBA" id="ARBA00031432"/>
    </source>
</evidence>
<dbReference type="FunFam" id="2.40.30.10:FF:000029">
    <property type="entry name" value="116 kDa U5 small nuclear ribonucleoprotein component"/>
    <property type="match status" value="1"/>
</dbReference>
<dbReference type="InterPro" id="IPR000795">
    <property type="entry name" value="T_Tr_GTP-bd_dom"/>
</dbReference>
<dbReference type="PRINTS" id="PR00315">
    <property type="entry name" value="ELONGATNFCT"/>
</dbReference>
<dbReference type="Pfam" id="PF16004">
    <property type="entry name" value="EFTUD2"/>
    <property type="match status" value="1"/>
</dbReference>
<dbReference type="Gene3D" id="3.30.70.870">
    <property type="entry name" value="Elongation Factor G (Translational Gtpase), domain 3"/>
    <property type="match status" value="1"/>
</dbReference>
<evidence type="ECO:0000256" key="1">
    <source>
        <dbReference type="ARBA" id="ARBA00004123"/>
    </source>
</evidence>
<keyword evidence="5" id="KW-0547">Nucleotide-binding</keyword>
<dbReference type="Proteomes" id="UP001239795">
    <property type="component" value="Unassembled WGS sequence"/>
</dbReference>
<dbReference type="CDD" id="cd04090">
    <property type="entry name" value="EF2_II_snRNP"/>
    <property type="match status" value="1"/>
</dbReference>
<dbReference type="SUPFAM" id="SSF52540">
    <property type="entry name" value="P-loop containing nucleoside triphosphate hydrolases"/>
    <property type="match status" value="1"/>
</dbReference>
<dbReference type="InterPro" id="IPR009000">
    <property type="entry name" value="Transl_B-barrel_sf"/>
</dbReference>
<dbReference type="CDD" id="cd01683">
    <property type="entry name" value="EF2_IV_snRNP"/>
    <property type="match status" value="1"/>
</dbReference>
<dbReference type="SMART" id="SM00838">
    <property type="entry name" value="EFG_C"/>
    <property type="match status" value="1"/>
</dbReference>
<gene>
    <name evidence="13" type="ORF">CMEL01_03925</name>
</gene>
<feature type="region of interest" description="Disordered" evidence="11">
    <location>
        <begin position="1"/>
        <end position="48"/>
    </location>
</feature>
<evidence type="ECO:0000259" key="12">
    <source>
        <dbReference type="PROSITE" id="PS51722"/>
    </source>
</evidence>
<dbReference type="FunFam" id="3.30.230.10:FF:000009">
    <property type="entry name" value="116 kDa U5 small nuclear ribonucleoprotein component"/>
    <property type="match status" value="1"/>
</dbReference>
<dbReference type="PANTHER" id="PTHR42908:SF6">
    <property type="entry name" value="116 KDA U5 SMALL NUCLEAR RIBONUCLEOPROTEIN COMPONENT"/>
    <property type="match status" value="1"/>
</dbReference>
<evidence type="ECO:0000256" key="6">
    <source>
        <dbReference type="ARBA" id="ARBA00023134"/>
    </source>
</evidence>
<proteinExistence type="predicted"/>
<dbReference type="GO" id="GO:0071007">
    <property type="term" value="C:U2-type catalytic step 2 spliceosome"/>
    <property type="evidence" value="ECO:0007669"/>
    <property type="project" value="TreeGrafter"/>
</dbReference>
<dbReference type="SMART" id="SM00889">
    <property type="entry name" value="EFG_IV"/>
    <property type="match status" value="1"/>
</dbReference>
<sequence>MDDLYDEFGNFIGEDVGSEEASERGAEGDYVYGDDASEAPAPTDDGPSNAIILHEDKQYYPTAQQVYGDEVEVLVREEDEQLLSQPIIAPVEQKKFNIEEVDLPPVFFERSFMTDLMNFPDQIRNVALAGHLHHGKTAFMDMLVLETHDITDRLERRVGKKRDEQLRYTDVHVVERERGVSIKASPMSLVLPSSKGKSHLINILDTPGHVNFVDEVAASLRLADGVCLVVDVVEGVQVNTEQIIKHAVLEDIPLTLIVNKMDRLILELKLPPKDAYFKLKHVIEEVNTVIENTIPGKGEERRISPEKGNVLFACTDMGWCFTLQSFAKMYADTYGGINTEDFAKRLWGDIYFNPEKRNFTRKPLEPRSSRSFVNFVLEPIYKICTHTISDSPEELKVVLGSLGITLKPSQYKADAKVLLKLVCEQFFGPSTGFVDMIVGHIPSPDQSAEKYLEKYYTGPLDTKLAQSMKACNQDGPLVIHVTKLFSTADAKSFYSFGRVLSGTAHPGSQVRVLGEGYSIDDDEDMAMATISDVFIAESRYNIPTDGVPAGNFVLLGGVDNSIVKTATLIPPKLEDDEDPYIFKPVTHFTESVLKVAVEPINPSELPKMLDGLRKIQKSYPLITTKVEESGEHIVLGTGELYMDCVLHDLRRLYADMEIKISDPVTRFCETVVEQSATKCYAITPNKKNKITMVAEQLDKGISEDIESGKVKIKDPIRKTAKYFEDTYGWDKLAARSIWAFGPDEMGPNILQDDTLPSEVDKKLLTTVKETIRQGFSWATREGPLCEEPIRNTKFRITDVSLASEAIFRGGGQIIPTSRRACYSSFLMASPRLMEPLYSVSVTGPEDSATEVYTTLARRRGHVLQDGPVAGTPLYRVNGLIPVIDSFGFETDLRIKTKGMAMVSLTFDSWSIVPGDPLDKEVILRPLQPASAQATARDFVLKTRRRKGLSEDVSVATFLEPEFYQSLMESGALGD</sequence>
<dbReference type="FunFam" id="3.30.70.870:FF:000002">
    <property type="entry name" value="Translation elongation factor 2"/>
    <property type="match status" value="1"/>
</dbReference>
<dbReference type="EMBL" id="MLGG01000024">
    <property type="protein sequence ID" value="KAK1455165.1"/>
    <property type="molecule type" value="Genomic_DNA"/>
</dbReference>
<dbReference type="FunFam" id="3.90.1430.10:FF:000001">
    <property type="entry name" value="116 kDa U5 small nuclear ribonucleoprotein component"/>
    <property type="match status" value="1"/>
</dbReference>
<dbReference type="Pfam" id="PF00679">
    <property type="entry name" value="EFG_C"/>
    <property type="match status" value="1"/>
</dbReference>
<dbReference type="InterPro" id="IPR005517">
    <property type="entry name" value="Transl_elong_EFG/EF2_IV"/>
</dbReference>
<dbReference type="SUPFAM" id="SSF54980">
    <property type="entry name" value="EF-G C-terminal domain-like"/>
    <property type="match status" value="2"/>
</dbReference>
<evidence type="ECO:0000256" key="7">
    <source>
        <dbReference type="ARBA" id="ARBA00023187"/>
    </source>
</evidence>
<keyword evidence="13" id="KW-0251">Elongation factor</keyword>
<dbReference type="Gene3D" id="2.40.30.10">
    <property type="entry name" value="Translation factors"/>
    <property type="match status" value="1"/>
</dbReference>
<name>A0AAI9UB92_9PEZI</name>
<evidence type="ECO:0000256" key="10">
    <source>
        <dbReference type="ARBA" id="ARBA00045974"/>
    </source>
</evidence>
<evidence type="ECO:0000256" key="8">
    <source>
        <dbReference type="ARBA" id="ARBA00023242"/>
    </source>
</evidence>
<dbReference type="SUPFAM" id="SSF54211">
    <property type="entry name" value="Ribosomal protein S5 domain 2-like"/>
    <property type="match status" value="1"/>
</dbReference>
<dbReference type="Gene3D" id="3.30.70.240">
    <property type="match status" value="1"/>
</dbReference>
<dbReference type="InterPro" id="IPR027417">
    <property type="entry name" value="P-loop_NTPase"/>
</dbReference>
<dbReference type="GO" id="GO:0003924">
    <property type="term" value="F:GTPase activity"/>
    <property type="evidence" value="ECO:0007669"/>
    <property type="project" value="InterPro"/>
</dbReference>
<dbReference type="FunFam" id="3.40.50.300:FF:001452">
    <property type="entry name" value="U5 small nuclear ribonucleoprotein component"/>
    <property type="match status" value="1"/>
</dbReference>
<dbReference type="Gene3D" id="3.40.50.300">
    <property type="entry name" value="P-loop containing nucleotide triphosphate hydrolases"/>
    <property type="match status" value="1"/>
</dbReference>
<keyword evidence="14" id="KW-1185">Reference proteome</keyword>
<dbReference type="PANTHER" id="PTHR42908">
    <property type="entry name" value="TRANSLATION ELONGATION FACTOR-RELATED"/>
    <property type="match status" value="1"/>
</dbReference>
<dbReference type="GO" id="GO:0005829">
    <property type="term" value="C:cytosol"/>
    <property type="evidence" value="ECO:0007669"/>
    <property type="project" value="TreeGrafter"/>
</dbReference>
<keyword evidence="7" id="KW-0508">mRNA splicing</keyword>
<dbReference type="GO" id="GO:0000398">
    <property type="term" value="P:mRNA splicing, via spliceosome"/>
    <property type="evidence" value="ECO:0007669"/>
    <property type="project" value="TreeGrafter"/>
</dbReference>
<accession>A0AAI9UB92</accession>
<comment type="caution">
    <text evidence="13">The sequence shown here is derived from an EMBL/GenBank/DDBJ whole genome shotgun (WGS) entry which is preliminary data.</text>
</comment>
<evidence type="ECO:0000256" key="2">
    <source>
        <dbReference type="ARBA" id="ARBA00018774"/>
    </source>
</evidence>
<feature type="domain" description="Tr-type G" evidence="12">
    <location>
        <begin position="121"/>
        <end position="355"/>
    </location>
</feature>
<dbReference type="InterPro" id="IPR005225">
    <property type="entry name" value="Small_GTP-bd"/>
</dbReference>
<evidence type="ECO:0000256" key="4">
    <source>
        <dbReference type="ARBA" id="ARBA00022728"/>
    </source>
</evidence>
<keyword evidence="13" id="KW-0648">Protein biosynthesis</keyword>
<dbReference type="InterPro" id="IPR035655">
    <property type="entry name" value="U5-116kDa_C"/>
</dbReference>
<protein>
    <recommendedName>
        <fullName evidence="2">116 kDa U5 small nuclear ribonucleoprotein component</fullName>
    </recommendedName>
    <alternativeName>
        <fullName evidence="9">U5 snRNP-specific protein, 116 kDa</fullName>
    </alternativeName>
</protein>
<dbReference type="GO" id="GO:0046540">
    <property type="term" value="C:U4/U6 x U5 tri-snRNP complex"/>
    <property type="evidence" value="ECO:0007669"/>
    <property type="project" value="TreeGrafter"/>
</dbReference>
<dbReference type="FunFam" id="3.30.70.240:FF:000004">
    <property type="entry name" value="116 kDa U5 small nuclear ribonucleoprotein"/>
    <property type="match status" value="1"/>
</dbReference>
<dbReference type="InterPro" id="IPR000640">
    <property type="entry name" value="EFG_V-like"/>
</dbReference>
<dbReference type="InterPro" id="IPR035647">
    <property type="entry name" value="EFG_III/V"/>
</dbReference>
<dbReference type="CDD" id="cd04167">
    <property type="entry name" value="Snu114p"/>
    <property type="match status" value="1"/>
</dbReference>
<keyword evidence="8" id="KW-0539">Nucleus</keyword>
<keyword evidence="3" id="KW-0507">mRNA processing</keyword>
<evidence type="ECO:0000256" key="3">
    <source>
        <dbReference type="ARBA" id="ARBA00022664"/>
    </source>
</evidence>
<dbReference type="Gene3D" id="3.90.1430.10">
    <property type="entry name" value="Yeast translation eEF2 (G' domain)"/>
    <property type="match status" value="1"/>
</dbReference>
<evidence type="ECO:0000256" key="11">
    <source>
        <dbReference type="SAM" id="MobiDB-lite"/>
    </source>
</evidence>
<dbReference type="GO" id="GO:0005525">
    <property type="term" value="F:GTP binding"/>
    <property type="evidence" value="ECO:0007669"/>
    <property type="project" value="UniProtKB-KW"/>
</dbReference>
<comment type="subcellular location">
    <subcellularLocation>
        <location evidence="1">Nucleus</location>
    </subcellularLocation>
</comment>
<evidence type="ECO:0000313" key="14">
    <source>
        <dbReference type="Proteomes" id="UP001239795"/>
    </source>
</evidence>
<organism evidence="13 14">
    <name type="scientific">Colletotrichum melonis</name>
    <dbReference type="NCBI Taxonomy" id="1209925"/>
    <lineage>
        <taxon>Eukaryota</taxon>
        <taxon>Fungi</taxon>
        <taxon>Dikarya</taxon>
        <taxon>Ascomycota</taxon>
        <taxon>Pezizomycotina</taxon>
        <taxon>Sordariomycetes</taxon>
        <taxon>Hypocreomycetidae</taxon>
        <taxon>Glomerellales</taxon>
        <taxon>Glomerellaceae</taxon>
        <taxon>Colletotrichum</taxon>
        <taxon>Colletotrichum acutatum species complex</taxon>
    </lineage>
</organism>
<keyword evidence="6" id="KW-0342">GTP-binding</keyword>
<dbReference type="SUPFAM" id="SSF50447">
    <property type="entry name" value="Translation proteins"/>
    <property type="match status" value="1"/>
</dbReference>
<dbReference type="GO" id="GO:0003746">
    <property type="term" value="F:translation elongation factor activity"/>
    <property type="evidence" value="ECO:0007669"/>
    <property type="project" value="UniProtKB-KW"/>
</dbReference>
<dbReference type="AlphaFoldDB" id="A0AAI9UB92"/>
<dbReference type="InterPro" id="IPR020568">
    <property type="entry name" value="Ribosomal_Su5_D2-typ_SF"/>
</dbReference>
<evidence type="ECO:0000256" key="5">
    <source>
        <dbReference type="ARBA" id="ARBA00022741"/>
    </source>
</evidence>
<reference evidence="13 14" key="1">
    <citation type="submission" date="2016-10" db="EMBL/GenBank/DDBJ databases">
        <title>The genome sequence of Colletotrichum fioriniae PJ7.</title>
        <authorList>
            <person name="Baroncelli R."/>
        </authorList>
    </citation>
    <scope>NUCLEOTIDE SEQUENCE [LARGE SCALE GENOMIC DNA]</scope>
    <source>
        <strain evidence="13">Col 31</strain>
    </source>
</reference>
<dbReference type="InterPro" id="IPR031950">
    <property type="entry name" value="EFTUD2_N"/>
</dbReference>
<dbReference type="InterPro" id="IPR044121">
    <property type="entry name" value="Snu114_GTP-bd"/>
</dbReference>
<dbReference type="CDD" id="cd16264">
    <property type="entry name" value="snRNP_III"/>
    <property type="match status" value="1"/>
</dbReference>
<keyword evidence="4" id="KW-0747">Spliceosome</keyword>
<comment type="function">
    <text evidence="10">Required for pre-mRNA splicing as component of the spliceosome, including pre-catalytic, catalytic and post-catalytic spliceosomal complexes. Component of the U5 snRNP and the U4/U6-U5 tri-snRNP complex, a building block of the spliceosome. As a component of the minor spliceosome, involved in the splicing of U12-type introns in pre-mRNAs.</text>
</comment>
<dbReference type="Pfam" id="PF03764">
    <property type="entry name" value="EFG_IV"/>
    <property type="match status" value="1"/>
</dbReference>
<dbReference type="Pfam" id="PF00009">
    <property type="entry name" value="GTP_EFTU"/>
    <property type="match status" value="1"/>
</dbReference>
<dbReference type="GO" id="GO:0030623">
    <property type="term" value="F:U5 snRNA binding"/>
    <property type="evidence" value="ECO:0007669"/>
    <property type="project" value="TreeGrafter"/>
</dbReference>
<dbReference type="Pfam" id="PF14492">
    <property type="entry name" value="EFG_III"/>
    <property type="match status" value="1"/>
</dbReference>
<evidence type="ECO:0000313" key="13">
    <source>
        <dbReference type="EMBL" id="KAK1455165.1"/>
    </source>
</evidence>